<dbReference type="GO" id="GO:0009252">
    <property type="term" value="P:peptidoglycan biosynthetic process"/>
    <property type="evidence" value="ECO:0007669"/>
    <property type="project" value="UniProtKB-UniRule"/>
</dbReference>
<name>A0A6F8T1D9_9GAMM</name>
<dbReference type="HAMAP" id="MF_00639">
    <property type="entry name" value="MurD"/>
    <property type="match status" value="1"/>
</dbReference>
<gene>
    <name evidence="7 11" type="primary">murD</name>
    <name evidence="11" type="ORF">TUM19329_06100</name>
</gene>
<evidence type="ECO:0000256" key="4">
    <source>
        <dbReference type="ARBA" id="ARBA00022598"/>
    </source>
</evidence>
<dbReference type="GO" id="GO:0005737">
    <property type="term" value="C:cytoplasm"/>
    <property type="evidence" value="ECO:0007669"/>
    <property type="project" value="UniProtKB-SubCell"/>
</dbReference>
<dbReference type="Pfam" id="PF02875">
    <property type="entry name" value="Mur_ligase_C"/>
    <property type="match status" value="1"/>
</dbReference>
<evidence type="ECO:0000256" key="1">
    <source>
        <dbReference type="ARBA" id="ARBA00004496"/>
    </source>
</evidence>
<sequence length="446" mass="48045">MNHSLYLVAGLGKTGLSIARYLHRKNKSFIVFDTRKEAPGLAEFNAEFPDVPVHLEHIPAEVLNQLTDVIASPGLPLDTPFLKQARQAGVEIYGDIECLAREINAPIVAITGTNGKSTVTTLVGEMAKAGGFRVAVAGNIGTPVLDLLEDEHQYDLWVLELSSFQLDLTLSLSPVVATILNVTSDHLDRHHTLEAYTQAKQRIYHQAKIALYNRDDSYTVPTEHNSNQQRVTFGESSPSAGNWGLINQDDKIFLAKGRDCLLPVDSLLIKGVHNWLNALASCALAEAAGISIEHIIKVLKAFGGLAHRCQWIRTLDDVDWINDSKGTNVGATISAINGIGGSMQGKIVLIAGGQGKGANFQELAQPIADFVRTIVLIGEDADQMEAVLADVVPVVRASSLEGAVTMARSEAKPGDVVLLSPACASLDMFRDFNHRGDVFTSSVVGL</sequence>
<evidence type="ECO:0000259" key="10">
    <source>
        <dbReference type="Pfam" id="PF08245"/>
    </source>
</evidence>
<evidence type="ECO:0000259" key="9">
    <source>
        <dbReference type="Pfam" id="PF02875"/>
    </source>
</evidence>
<dbReference type="InterPro" id="IPR013221">
    <property type="entry name" value="Mur_ligase_cen"/>
</dbReference>
<dbReference type="Gene3D" id="3.40.50.720">
    <property type="entry name" value="NAD(P)-binding Rossmann-like Domain"/>
    <property type="match status" value="1"/>
</dbReference>
<evidence type="ECO:0000256" key="2">
    <source>
        <dbReference type="ARBA" id="ARBA00004752"/>
    </source>
</evidence>
<dbReference type="KEGG" id="lant:TUM19329_06100"/>
<dbReference type="Gene3D" id="3.90.190.20">
    <property type="entry name" value="Mur ligase, C-terminal domain"/>
    <property type="match status" value="1"/>
</dbReference>
<feature type="binding site" evidence="7">
    <location>
        <begin position="112"/>
        <end position="118"/>
    </location>
    <ligand>
        <name>ATP</name>
        <dbReference type="ChEBI" id="CHEBI:30616"/>
    </ligand>
</feature>
<dbReference type="SUPFAM" id="SSF51984">
    <property type="entry name" value="MurCD N-terminal domain"/>
    <property type="match status" value="1"/>
</dbReference>
<dbReference type="GO" id="GO:0051301">
    <property type="term" value="P:cell division"/>
    <property type="evidence" value="ECO:0007669"/>
    <property type="project" value="UniProtKB-KW"/>
</dbReference>
<dbReference type="Pfam" id="PF08245">
    <property type="entry name" value="Mur_ligase_M"/>
    <property type="match status" value="1"/>
</dbReference>
<evidence type="ECO:0000256" key="8">
    <source>
        <dbReference type="RuleBase" id="RU003664"/>
    </source>
</evidence>
<comment type="subcellular location">
    <subcellularLocation>
        <location evidence="1 7 8">Cytoplasm</location>
    </subcellularLocation>
</comment>
<dbReference type="GO" id="GO:0005524">
    <property type="term" value="F:ATP binding"/>
    <property type="evidence" value="ECO:0007669"/>
    <property type="project" value="UniProtKB-UniRule"/>
</dbReference>
<dbReference type="NCBIfam" id="TIGR01087">
    <property type="entry name" value="murD"/>
    <property type="match status" value="1"/>
</dbReference>
<dbReference type="Gene3D" id="3.40.1190.10">
    <property type="entry name" value="Mur-like, catalytic domain"/>
    <property type="match status" value="1"/>
</dbReference>
<evidence type="ECO:0000313" key="11">
    <source>
        <dbReference type="EMBL" id="BCA94249.1"/>
    </source>
</evidence>
<dbReference type="GO" id="GO:0008360">
    <property type="term" value="P:regulation of cell shape"/>
    <property type="evidence" value="ECO:0007669"/>
    <property type="project" value="UniProtKB-KW"/>
</dbReference>
<protein>
    <recommendedName>
        <fullName evidence="7 8">UDP-N-acetylmuramoylalanine--D-glutamate ligase</fullName>
        <ecNumber evidence="7 8">6.3.2.9</ecNumber>
    </recommendedName>
    <alternativeName>
        <fullName evidence="7">D-glutamic acid-adding enzyme</fullName>
    </alternativeName>
    <alternativeName>
        <fullName evidence="7">UDP-N-acetylmuramoyl-L-alanyl-D-glutamate synthetase</fullName>
    </alternativeName>
</protein>
<dbReference type="UniPathway" id="UPA00219"/>
<comment type="catalytic activity">
    <reaction evidence="7 8">
        <text>UDP-N-acetyl-alpha-D-muramoyl-L-alanine + D-glutamate + ATP = UDP-N-acetyl-alpha-D-muramoyl-L-alanyl-D-glutamate + ADP + phosphate + H(+)</text>
        <dbReference type="Rhea" id="RHEA:16429"/>
        <dbReference type="ChEBI" id="CHEBI:15378"/>
        <dbReference type="ChEBI" id="CHEBI:29986"/>
        <dbReference type="ChEBI" id="CHEBI:30616"/>
        <dbReference type="ChEBI" id="CHEBI:43474"/>
        <dbReference type="ChEBI" id="CHEBI:83898"/>
        <dbReference type="ChEBI" id="CHEBI:83900"/>
        <dbReference type="ChEBI" id="CHEBI:456216"/>
        <dbReference type="EC" id="6.3.2.9"/>
    </reaction>
</comment>
<keyword evidence="12" id="KW-1185">Reference proteome</keyword>
<keyword evidence="7 8" id="KW-0961">Cell wall biogenesis/degradation</keyword>
<dbReference type="PANTHER" id="PTHR43692:SF1">
    <property type="entry name" value="UDP-N-ACETYLMURAMOYLALANINE--D-GLUTAMATE LIGASE"/>
    <property type="match status" value="1"/>
</dbReference>
<accession>A0A6F8T1D9</accession>
<dbReference type="RefSeq" id="WP_173236205.1">
    <property type="nucleotide sequence ID" value="NZ_AP022839.1"/>
</dbReference>
<dbReference type="InterPro" id="IPR036615">
    <property type="entry name" value="Mur_ligase_C_dom_sf"/>
</dbReference>
<reference evidence="11" key="1">
    <citation type="journal article" date="2020" name="Microbiol. Resour. Announc.">
        <title>Complete Genome Sequence of Novel Psychrotolerant Legionella Strain TUM19329, Isolated from Antarctic Lake Sediment.</title>
        <authorList>
            <person name="Shimada S."/>
            <person name="Nakai R."/>
            <person name="Aoki K."/>
            <person name="Shimoeda N."/>
            <person name="Ohno G."/>
            <person name="Miyazaki Y."/>
            <person name="Kudoh S."/>
            <person name="Imura S."/>
            <person name="Watanabe K."/>
            <person name="Ishii Y."/>
            <person name="Tateda K."/>
        </authorList>
    </citation>
    <scope>NUCLEOTIDE SEQUENCE [LARGE SCALE GENOMIC DNA]</scope>
    <source>
        <strain evidence="11">TUM19329</strain>
    </source>
</reference>
<dbReference type="InterPro" id="IPR005762">
    <property type="entry name" value="MurD"/>
</dbReference>
<keyword evidence="7 8" id="KW-0132">Cell division</keyword>
<comment type="similarity">
    <text evidence="7">Belongs to the MurCDEF family.</text>
</comment>
<keyword evidence="7 8" id="KW-0133">Cell shape</keyword>
<keyword evidence="7 8" id="KW-0573">Peptidoglycan synthesis</keyword>
<evidence type="ECO:0000256" key="7">
    <source>
        <dbReference type="HAMAP-Rule" id="MF_00639"/>
    </source>
</evidence>
<proteinExistence type="inferred from homology"/>
<dbReference type="SUPFAM" id="SSF53623">
    <property type="entry name" value="MurD-like peptide ligases, catalytic domain"/>
    <property type="match status" value="1"/>
</dbReference>
<feature type="domain" description="Mur ligase central" evidence="10">
    <location>
        <begin position="110"/>
        <end position="285"/>
    </location>
</feature>
<dbReference type="GO" id="GO:0008764">
    <property type="term" value="F:UDP-N-acetylmuramoylalanine-D-glutamate ligase activity"/>
    <property type="evidence" value="ECO:0007669"/>
    <property type="project" value="UniProtKB-UniRule"/>
</dbReference>
<keyword evidence="3 7" id="KW-0963">Cytoplasm</keyword>
<dbReference type="GO" id="GO:0071555">
    <property type="term" value="P:cell wall organization"/>
    <property type="evidence" value="ECO:0007669"/>
    <property type="project" value="UniProtKB-KW"/>
</dbReference>
<dbReference type="AlphaFoldDB" id="A0A6F8T1D9"/>
<evidence type="ECO:0000256" key="5">
    <source>
        <dbReference type="ARBA" id="ARBA00022741"/>
    </source>
</evidence>
<dbReference type="EMBL" id="AP022839">
    <property type="protein sequence ID" value="BCA94249.1"/>
    <property type="molecule type" value="Genomic_DNA"/>
</dbReference>
<dbReference type="EC" id="6.3.2.9" evidence="7 8"/>
<evidence type="ECO:0000256" key="3">
    <source>
        <dbReference type="ARBA" id="ARBA00022490"/>
    </source>
</evidence>
<dbReference type="InterPro" id="IPR004101">
    <property type="entry name" value="Mur_ligase_C"/>
</dbReference>
<evidence type="ECO:0000313" key="12">
    <source>
        <dbReference type="Proteomes" id="UP000502894"/>
    </source>
</evidence>
<comment type="function">
    <text evidence="7 8">Cell wall formation. Catalyzes the addition of glutamate to the nucleotide precursor UDP-N-acetylmuramoyl-L-alanine (UMA).</text>
</comment>
<organism evidence="11 12">
    <name type="scientific">Legionella antarctica</name>
    <dbReference type="NCBI Taxonomy" id="2708020"/>
    <lineage>
        <taxon>Bacteria</taxon>
        <taxon>Pseudomonadati</taxon>
        <taxon>Pseudomonadota</taxon>
        <taxon>Gammaproteobacteria</taxon>
        <taxon>Legionellales</taxon>
        <taxon>Legionellaceae</taxon>
        <taxon>Legionella</taxon>
    </lineage>
</organism>
<dbReference type="Pfam" id="PF21799">
    <property type="entry name" value="MurD-like_N"/>
    <property type="match status" value="1"/>
</dbReference>
<keyword evidence="4 7" id="KW-0436">Ligase</keyword>
<dbReference type="PANTHER" id="PTHR43692">
    <property type="entry name" value="UDP-N-ACETYLMURAMOYLALANINE--D-GLUTAMATE LIGASE"/>
    <property type="match status" value="1"/>
</dbReference>
<feature type="domain" description="Mur ligase C-terminal" evidence="9">
    <location>
        <begin position="307"/>
        <end position="423"/>
    </location>
</feature>
<dbReference type="SUPFAM" id="SSF53244">
    <property type="entry name" value="MurD-like peptide ligases, peptide-binding domain"/>
    <property type="match status" value="1"/>
</dbReference>
<comment type="pathway">
    <text evidence="2 7 8">Cell wall biogenesis; peptidoglycan biosynthesis.</text>
</comment>
<keyword evidence="7 8" id="KW-0131">Cell cycle</keyword>
<evidence type="ECO:0000256" key="6">
    <source>
        <dbReference type="ARBA" id="ARBA00022840"/>
    </source>
</evidence>
<keyword evidence="6 7" id="KW-0067">ATP-binding</keyword>
<dbReference type="Proteomes" id="UP000502894">
    <property type="component" value="Chromosome"/>
</dbReference>
<keyword evidence="5 7" id="KW-0547">Nucleotide-binding</keyword>
<dbReference type="InterPro" id="IPR036565">
    <property type="entry name" value="Mur-like_cat_sf"/>
</dbReference>